<dbReference type="Gene3D" id="3.90.550.10">
    <property type="entry name" value="Spore Coat Polysaccharide Biosynthesis Protein SpsA, Chain A"/>
    <property type="match status" value="1"/>
</dbReference>
<accession>A0A5B9QLS8</accession>
<evidence type="ECO:0000256" key="3">
    <source>
        <dbReference type="ARBA" id="ARBA00022679"/>
    </source>
</evidence>
<proteinExistence type="inferred from homology"/>
<gene>
    <name evidence="6" type="ORF">UC8_09400</name>
</gene>
<dbReference type="InterPro" id="IPR001173">
    <property type="entry name" value="Glyco_trans_2-like"/>
</dbReference>
<sequence>MVPTNSSPTDIPLTVVIIGRNEEQFIAQSVRSALAVQPQLPSLEVIFVDSASTDRSVEIAKELPIRVLQLRPDWPLCVAAGRYTGFLHSRGQYILFLDGDAEVEAEWLLRAVGFMDQHPDYGAVAGVLDERYVTAEGASVGGVNNVFGQDLSKPQIDCKALGGIAMYRRAALEQAGTVNPHLPTGEDDELCMRLRNCGFKLARIEGRMAIKYTEQRDTIHEVLRRSRTKMYDYGAVIRHAAVYGGGWQYCWDAIPYVVTFAATLLLFLTALPIAIYFQLVWSLGVLALLLGFAVVIKKRSFHRAALSVAVRAVSTFRTVVSFIRTKPQPIEAYPTDVIHVR</sequence>
<feature type="domain" description="Glycosyltransferase 2-like" evidence="5">
    <location>
        <begin position="14"/>
        <end position="174"/>
    </location>
</feature>
<dbReference type="OrthoDB" id="9811884at2"/>
<evidence type="ECO:0000256" key="1">
    <source>
        <dbReference type="ARBA" id="ARBA00006739"/>
    </source>
</evidence>
<feature type="transmembrane region" description="Helical" evidence="4">
    <location>
        <begin position="279"/>
        <end position="296"/>
    </location>
</feature>
<dbReference type="InterPro" id="IPR029044">
    <property type="entry name" value="Nucleotide-diphossugar_trans"/>
</dbReference>
<name>A0A5B9QLS8_9BACT</name>
<dbReference type="EMBL" id="CP042914">
    <property type="protein sequence ID" value="QEG38979.1"/>
    <property type="molecule type" value="Genomic_DNA"/>
</dbReference>
<evidence type="ECO:0000313" key="7">
    <source>
        <dbReference type="Proteomes" id="UP000325286"/>
    </source>
</evidence>
<evidence type="ECO:0000259" key="5">
    <source>
        <dbReference type="Pfam" id="PF00535"/>
    </source>
</evidence>
<dbReference type="PANTHER" id="PTHR43630:SF1">
    <property type="entry name" value="POLY-BETA-1,6-N-ACETYL-D-GLUCOSAMINE SYNTHASE"/>
    <property type="match status" value="1"/>
</dbReference>
<evidence type="ECO:0000256" key="2">
    <source>
        <dbReference type="ARBA" id="ARBA00022676"/>
    </source>
</evidence>
<evidence type="ECO:0000313" key="6">
    <source>
        <dbReference type="EMBL" id="QEG38979.1"/>
    </source>
</evidence>
<dbReference type="KEGG" id="rul:UC8_09400"/>
<evidence type="ECO:0000256" key="4">
    <source>
        <dbReference type="SAM" id="Phobius"/>
    </source>
</evidence>
<organism evidence="6 7">
    <name type="scientific">Roseimaritima ulvae</name>
    <dbReference type="NCBI Taxonomy" id="980254"/>
    <lineage>
        <taxon>Bacteria</taxon>
        <taxon>Pseudomonadati</taxon>
        <taxon>Planctomycetota</taxon>
        <taxon>Planctomycetia</taxon>
        <taxon>Pirellulales</taxon>
        <taxon>Pirellulaceae</taxon>
        <taxon>Roseimaritima</taxon>
    </lineage>
</organism>
<dbReference type="Proteomes" id="UP000325286">
    <property type="component" value="Chromosome"/>
</dbReference>
<comment type="similarity">
    <text evidence="1">Belongs to the glycosyltransferase 2 family.</text>
</comment>
<protein>
    <submittedName>
        <fullName evidence="6">N-glycosyltransferase</fullName>
    </submittedName>
</protein>
<feature type="transmembrane region" description="Helical" evidence="4">
    <location>
        <begin position="253"/>
        <end position="273"/>
    </location>
</feature>
<dbReference type="SUPFAM" id="SSF53448">
    <property type="entry name" value="Nucleotide-diphospho-sugar transferases"/>
    <property type="match status" value="1"/>
</dbReference>
<keyword evidence="4" id="KW-0812">Transmembrane</keyword>
<keyword evidence="3 6" id="KW-0808">Transferase</keyword>
<dbReference type="GO" id="GO:0016757">
    <property type="term" value="F:glycosyltransferase activity"/>
    <property type="evidence" value="ECO:0007669"/>
    <property type="project" value="UniProtKB-KW"/>
</dbReference>
<keyword evidence="4" id="KW-1133">Transmembrane helix</keyword>
<keyword evidence="7" id="KW-1185">Reference proteome</keyword>
<keyword evidence="2" id="KW-0328">Glycosyltransferase</keyword>
<dbReference type="Pfam" id="PF00535">
    <property type="entry name" value="Glycos_transf_2"/>
    <property type="match status" value="1"/>
</dbReference>
<reference evidence="6 7" key="1">
    <citation type="submission" date="2019-08" db="EMBL/GenBank/DDBJ databases">
        <title>Deep-cultivation of Planctomycetes and their phenomic and genomic characterization uncovers novel biology.</title>
        <authorList>
            <person name="Wiegand S."/>
            <person name="Jogler M."/>
            <person name="Boedeker C."/>
            <person name="Pinto D."/>
            <person name="Vollmers J."/>
            <person name="Rivas-Marin E."/>
            <person name="Kohn T."/>
            <person name="Peeters S.H."/>
            <person name="Heuer A."/>
            <person name="Rast P."/>
            <person name="Oberbeckmann S."/>
            <person name="Bunk B."/>
            <person name="Jeske O."/>
            <person name="Meyerdierks A."/>
            <person name="Storesund J.E."/>
            <person name="Kallscheuer N."/>
            <person name="Luecker S."/>
            <person name="Lage O.M."/>
            <person name="Pohl T."/>
            <person name="Merkel B.J."/>
            <person name="Hornburger P."/>
            <person name="Mueller R.-W."/>
            <person name="Bruemmer F."/>
            <person name="Labrenz M."/>
            <person name="Spormann A.M."/>
            <person name="Op den Camp H."/>
            <person name="Overmann J."/>
            <person name="Amann R."/>
            <person name="Jetten M.S.M."/>
            <person name="Mascher T."/>
            <person name="Medema M.H."/>
            <person name="Devos D.P."/>
            <person name="Kaster A.-K."/>
            <person name="Ovreas L."/>
            <person name="Rohde M."/>
            <person name="Galperin M.Y."/>
            <person name="Jogler C."/>
        </authorList>
    </citation>
    <scope>NUCLEOTIDE SEQUENCE [LARGE SCALE GENOMIC DNA]</scope>
    <source>
        <strain evidence="6 7">UC8</strain>
    </source>
</reference>
<dbReference type="AlphaFoldDB" id="A0A5B9QLS8"/>
<keyword evidence="4" id="KW-0472">Membrane</keyword>
<dbReference type="PANTHER" id="PTHR43630">
    <property type="entry name" value="POLY-BETA-1,6-N-ACETYL-D-GLUCOSAMINE SYNTHASE"/>
    <property type="match status" value="1"/>
</dbReference>
<dbReference type="RefSeq" id="WP_068140668.1">
    <property type="nucleotide sequence ID" value="NZ_CP042914.1"/>
</dbReference>